<reference evidence="6 7" key="1">
    <citation type="submission" date="2020-01" db="EMBL/GenBank/DDBJ databases">
        <title>Paenibacillus soybeanensis sp. nov. isolated from the nodules of soybean (Glycine max(L.) Merr).</title>
        <authorList>
            <person name="Wang H."/>
        </authorList>
    </citation>
    <scope>NUCLEOTIDE SEQUENCE [LARGE SCALE GENOMIC DNA]</scope>
    <source>
        <strain evidence="6 7">T1</strain>
    </source>
</reference>
<dbReference type="Gene3D" id="2.60.40.1190">
    <property type="match status" value="1"/>
</dbReference>
<evidence type="ECO:0008006" key="8">
    <source>
        <dbReference type="Google" id="ProtNLM"/>
    </source>
</evidence>
<dbReference type="EMBL" id="JAAAMV010000008">
    <property type="protein sequence ID" value="NBD24685.1"/>
    <property type="molecule type" value="Genomic_DNA"/>
</dbReference>
<evidence type="ECO:0000259" key="5">
    <source>
        <dbReference type="Pfam" id="PF06452"/>
    </source>
</evidence>
<comment type="caution">
    <text evidence="6">The sequence shown here is derived from an EMBL/GenBank/DDBJ whole genome shotgun (WGS) entry which is preliminary data.</text>
</comment>
<feature type="chain" id="PRO_5046560602" description="Glycoside hydrolase family 42 N-terminal domain-containing protein" evidence="3">
    <location>
        <begin position="27"/>
        <end position="991"/>
    </location>
</feature>
<evidence type="ECO:0000259" key="4">
    <source>
        <dbReference type="Pfam" id="PF02449"/>
    </source>
</evidence>
<accession>A0ABW9XPY6</accession>
<proteinExistence type="predicted"/>
<dbReference type="InterPro" id="IPR017853">
    <property type="entry name" value="GH"/>
</dbReference>
<keyword evidence="2" id="KW-0326">Glycosidase</keyword>
<dbReference type="SUPFAM" id="SSF49344">
    <property type="entry name" value="CBD9-like"/>
    <property type="match status" value="1"/>
</dbReference>
<evidence type="ECO:0000256" key="1">
    <source>
        <dbReference type="ARBA" id="ARBA00022801"/>
    </source>
</evidence>
<dbReference type="RefSeq" id="WP_161743502.1">
    <property type="nucleotide sequence ID" value="NZ_JAAAMV010000008.1"/>
</dbReference>
<protein>
    <recommendedName>
        <fullName evidence="8">Glycoside hydrolase family 42 N-terminal domain-containing protein</fullName>
    </recommendedName>
</protein>
<keyword evidence="3" id="KW-0732">Signal</keyword>
<dbReference type="Pfam" id="PF02449">
    <property type="entry name" value="Glyco_hydro_42"/>
    <property type="match status" value="1"/>
</dbReference>
<evidence type="ECO:0000256" key="2">
    <source>
        <dbReference type="ARBA" id="ARBA00023295"/>
    </source>
</evidence>
<evidence type="ECO:0000313" key="7">
    <source>
        <dbReference type="Proteomes" id="UP000665561"/>
    </source>
</evidence>
<sequence length="991" mass="108149">MVRKIGWMIASAVMAAMLLLPSAAFLADEPAADEPAAERTAAPGAAQAPNGFVDDLNGFGMAYQRGNLYTESGTPAYYGNDANRAVRSTTSTGYVVYKTDYDMTSFAVYSYFFTGVTVVPHRIFASVDGTAYAEAEANVYTSGEPASNWQLYAFEGLSLPAGTRYLKIEFAGDEKSWTPQLAKVVINRNTVSVTASPNTGVIGSEPISVSLQTPSVGAAVYYRTNADPVFKPYAEPLSLTGFTKLDAYAQLDGMEPSPIRGYTFFSQADMQIDRYGQVIGASFAAKVTSDEQLRHDVSVDRAYYGSLRKPADFDGLGGLAGSRKPLKLKATGFFSVQQVKGKPQLVTPQGNVYFSMGVNGITNNETYTKVTGTTDRQKIFEWVPDFNGEYNGAFIGSKDNFSYFMANKYRKAGEMPTFNQFFAEATDRIKKWGFNGIGAWTPSPQAQASGMPYTLVLPLNGMAKPAELKVFDIFADGAAQAIDAAFANALPALKDDPNLIGYFVDNEYAYEKFISTVPRLKASTTGLKKRLVQMLQEKYGDIAAFNAGWNTAFAGFSDLNETPLYIDTQQASDDVDQFFRLYLDTYYGTVKQLFEKYDPNHLLLGDRWLTLPMQSTKIRGILAEEAGKHMDVISINHYSPNLDTAMLKDVYEKSGHRPILLSEWSYGTAEQGLAPIVPGSAATEQDRGWRYRNYVEGAAALGFVVGAHWFDYVDQAAGGRYFQGIGGEHYNTGLVNVADRPYKTFLDAAMKTNKSVYDVLLGKKQPFYHDFGDTPGGGEGKNLQIEIPYTSEPIPIDGVLNGYAGEAGSLTLTAENLASGTGGEGITGDYHLAWDENNLYLTALVKEPTPMMNGYQNGNLWKGDGIELFTGPGELALGGSLQFSDRQLIISAAAVNGTNYWQWFNTGHQPAITMNVQPTGDGLGYVLDAAIPWTSLNIDPANGREFLFDAGFDDSEDGINRARQWVWNGTSKDNLDRGLWGLAKLVGEPAP</sequence>
<feature type="signal peptide" evidence="3">
    <location>
        <begin position="1"/>
        <end position="26"/>
    </location>
</feature>
<dbReference type="SUPFAM" id="SSF51445">
    <property type="entry name" value="(Trans)glycosidases"/>
    <property type="match status" value="1"/>
</dbReference>
<evidence type="ECO:0000313" key="6">
    <source>
        <dbReference type="EMBL" id="NBD24685.1"/>
    </source>
</evidence>
<evidence type="ECO:0000256" key="3">
    <source>
        <dbReference type="SAM" id="SignalP"/>
    </source>
</evidence>
<organism evidence="6 7">
    <name type="scientific">Paenibacillus glycinis</name>
    <dbReference type="NCBI Taxonomy" id="2697035"/>
    <lineage>
        <taxon>Bacteria</taxon>
        <taxon>Bacillati</taxon>
        <taxon>Bacillota</taxon>
        <taxon>Bacilli</taxon>
        <taxon>Bacillales</taxon>
        <taxon>Paenibacillaceae</taxon>
        <taxon>Paenibacillus</taxon>
    </lineage>
</organism>
<name>A0ABW9XPY6_9BACL</name>
<dbReference type="Pfam" id="PF06452">
    <property type="entry name" value="CBM9_1"/>
    <property type="match status" value="1"/>
</dbReference>
<keyword evidence="1" id="KW-0378">Hydrolase</keyword>
<dbReference type="Gene3D" id="3.20.20.80">
    <property type="entry name" value="Glycosidases"/>
    <property type="match status" value="1"/>
</dbReference>
<dbReference type="Proteomes" id="UP000665561">
    <property type="component" value="Unassembled WGS sequence"/>
</dbReference>
<feature type="domain" description="Glycoside hydrolase family 42 N-terminal" evidence="4">
    <location>
        <begin position="493"/>
        <end position="667"/>
    </location>
</feature>
<gene>
    <name evidence="6" type="ORF">GT019_12450</name>
</gene>
<dbReference type="InterPro" id="IPR013529">
    <property type="entry name" value="Glyco_hydro_42_N"/>
</dbReference>
<keyword evidence="7" id="KW-1185">Reference proteome</keyword>
<feature type="domain" description="Carbohydrate-binding" evidence="5">
    <location>
        <begin position="796"/>
        <end position="987"/>
    </location>
</feature>
<dbReference type="InterPro" id="IPR010502">
    <property type="entry name" value="Carb-bd_dom_fam9"/>
</dbReference>